<evidence type="ECO:0000256" key="1">
    <source>
        <dbReference type="SAM" id="SignalP"/>
    </source>
</evidence>
<accession>A0A498LL71</accession>
<evidence type="ECO:0000313" key="3">
    <source>
        <dbReference type="Proteomes" id="UP000290572"/>
    </source>
</evidence>
<keyword evidence="1" id="KW-0732">Signal</keyword>
<dbReference type="AlphaFoldDB" id="A0A498LL71"/>
<sequence>MTMDIVSKLSFIFMFTLTEYVSGISLTSTPAQIKAPDVSGISLTSSPAQIKAPDVSGISLTSSPAQIKAPGQSLLVVSL</sequence>
<evidence type="ECO:0000313" key="2">
    <source>
        <dbReference type="EMBL" id="RXN07454.1"/>
    </source>
</evidence>
<protein>
    <submittedName>
        <fullName evidence="2">Uncharacterized protein</fullName>
    </submittedName>
</protein>
<feature type="signal peptide" evidence="1">
    <location>
        <begin position="1"/>
        <end position="23"/>
    </location>
</feature>
<organism evidence="2 3">
    <name type="scientific">Labeo rohita</name>
    <name type="common">Indian major carp</name>
    <name type="synonym">Cyprinus rohita</name>
    <dbReference type="NCBI Taxonomy" id="84645"/>
    <lineage>
        <taxon>Eukaryota</taxon>
        <taxon>Metazoa</taxon>
        <taxon>Chordata</taxon>
        <taxon>Craniata</taxon>
        <taxon>Vertebrata</taxon>
        <taxon>Euteleostomi</taxon>
        <taxon>Actinopterygii</taxon>
        <taxon>Neopterygii</taxon>
        <taxon>Teleostei</taxon>
        <taxon>Ostariophysi</taxon>
        <taxon>Cypriniformes</taxon>
        <taxon>Cyprinidae</taxon>
        <taxon>Labeoninae</taxon>
        <taxon>Labeonini</taxon>
        <taxon>Labeo</taxon>
    </lineage>
</organism>
<dbReference type="Proteomes" id="UP000290572">
    <property type="component" value="Unassembled WGS sequence"/>
</dbReference>
<dbReference type="EMBL" id="QBIY01013347">
    <property type="protein sequence ID" value="RXN07454.1"/>
    <property type="molecule type" value="Genomic_DNA"/>
</dbReference>
<keyword evidence="3" id="KW-1185">Reference proteome</keyword>
<proteinExistence type="predicted"/>
<gene>
    <name evidence="2" type="ORF">ROHU_032374</name>
</gene>
<feature type="chain" id="PRO_5019760329" evidence="1">
    <location>
        <begin position="24"/>
        <end position="79"/>
    </location>
</feature>
<name>A0A498LL71_LABRO</name>
<reference evidence="2 3" key="1">
    <citation type="submission" date="2018-03" db="EMBL/GenBank/DDBJ databases">
        <title>Draft genome sequence of Rohu Carp (Labeo rohita).</title>
        <authorList>
            <person name="Das P."/>
            <person name="Kushwaha B."/>
            <person name="Joshi C.G."/>
            <person name="Kumar D."/>
            <person name="Nagpure N.S."/>
            <person name="Sahoo L."/>
            <person name="Das S.P."/>
            <person name="Bit A."/>
            <person name="Patnaik S."/>
            <person name="Meher P.K."/>
            <person name="Jayasankar P."/>
            <person name="Koringa P.G."/>
            <person name="Patel N.V."/>
            <person name="Hinsu A.T."/>
            <person name="Kumar R."/>
            <person name="Pandey M."/>
            <person name="Agarwal S."/>
            <person name="Srivastava S."/>
            <person name="Singh M."/>
            <person name="Iquebal M.A."/>
            <person name="Jaiswal S."/>
            <person name="Angadi U.B."/>
            <person name="Kumar N."/>
            <person name="Raza M."/>
            <person name="Shah T.M."/>
            <person name="Rai A."/>
            <person name="Jena J.K."/>
        </authorList>
    </citation>
    <scope>NUCLEOTIDE SEQUENCE [LARGE SCALE GENOMIC DNA]</scope>
    <source>
        <strain evidence="2">DASCIFA01</strain>
        <tissue evidence="2">Testis</tissue>
    </source>
</reference>
<comment type="caution">
    <text evidence="2">The sequence shown here is derived from an EMBL/GenBank/DDBJ whole genome shotgun (WGS) entry which is preliminary data.</text>
</comment>